<dbReference type="Proteomes" id="UP000033774">
    <property type="component" value="Unassembled WGS sequence"/>
</dbReference>
<protein>
    <recommendedName>
        <fullName evidence="6">Probable sugar-binding periplasmic protein</fullName>
    </recommendedName>
</protein>
<dbReference type="Gene3D" id="3.40.190.10">
    <property type="entry name" value="Periplasmic binding protein-like II"/>
    <property type="match status" value="2"/>
</dbReference>
<feature type="non-terminal residue" evidence="7">
    <location>
        <position position="1"/>
    </location>
</feature>
<evidence type="ECO:0000256" key="2">
    <source>
        <dbReference type="ARBA" id="ARBA00008520"/>
    </source>
</evidence>
<organism evidence="7 8">
    <name type="scientific">Elstera litoralis</name>
    <dbReference type="NCBI Taxonomy" id="552518"/>
    <lineage>
        <taxon>Bacteria</taxon>
        <taxon>Pseudomonadati</taxon>
        <taxon>Pseudomonadota</taxon>
        <taxon>Alphaproteobacteria</taxon>
        <taxon>Rhodospirillales</taxon>
        <taxon>Rhodospirillaceae</taxon>
        <taxon>Elstera</taxon>
    </lineage>
</organism>
<dbReference type="PANTHER" id="PTHR43649:SF28">
    <property type="entry name" value="BINDING PROTEIN COMPONENT OF ABC SUGAR TRANSPORTER-RELATED"/>
    <property type="match status" value="1"/>
</dbReference>
<dbReference type="SUPFAM" id="SSF53850">
    <property type="entry name" value="Periplasmic binding protein-like II"/>
    <property type="match status" value="1"/>
</dbReference>
<comment type="function">
    <text evidence="5">Part of a binding-protein-dependent transport system for a sugar.</text>
</comment>
<evidence type="ECO:0000313" key="8">
    <source>
        <dbReference type="Proteomes" id="UP000033774"/>
    </source>
</evidence>
<reference evidence="7 8" key="1">
    <citation type="submission" date="2015-03" db="EMBL/GenBank/DDBJ databases">
        <title>Draft genome sequence of Elstera litoralis.</title>
        <authorList>
            <person name="Rahalkar M.C."/>
            <person name="Dhakephalkar P.K."/>
            <person name="Pore S.D."/>
            <person name="Arora P."/>
            <person name="Kapse N.G."/>
            <person name="Pandit P.S."/>
        </authorList>
    </citation>
    <scope>NUCLEOTIDE SEQUENCE [LARGE SCALE GENOMIC DNA]</scope>
    <source>
        <strain evidence="7 8">Dia-1</strain>
    </source>
</reference>
<comment type="similarity">
    <text evidence="2">Belongs to the bacterial solute-binding protein 1 family.</text>
</comment>
<comment type="caution">
    <text evidence="7">The sequence shown here is derived from an EMBL/GenBank/DDBJ whole genome shotgun (WGS) entry which is preliminary data.</text>
</comment>
<dbReference type="OrthoDB" id="9798191at2"/>
<keyword evidence="3" id="KW-0813">Transport</keyword>
<dbReference type="PATRIC" id="fig|552518.3.peg.4308"/>
<evidence type="ECO:0000256" key="1">
    <source>
        <dbReference type="ARBA" id="ARBA00004418"/>
    </source>
</evidence>
<evidence type="ECO:0000256" key="3">
    <source>
        <dbReference type="ARBA" id="ARBA00022448"/>
    </source>
</evidence>
<name>A0A0F3IMZ1_9PROT</name>
<proteinExistence type="inferred from homology"/>
<sequence>DDLVENNLLADVEASAAEGKWKSVIPEAILNATTRRGKMYAVPVNIHGQNWVWYNKSVLEKIGGTEPKNWDEAIVLLEKVKAAGLVPLAFSGQKTWERGLFNAVLLDKGGPAVWNEFFGKRSEAAARSPHFRAAAETYAKLRSYVDQGAPGRNWQDATTLVIQGKAFMQLMGDWAKGEFVAANQTAGKEYGCTLFGSRGGGYVMGGDVIAFPKPKDAAQAKAQSVLAKVLLDPETQIKFAQKKGSIPVRLDVDSSSLDICAQRAMKVIGDKAQQVPAVEMLSSPAMTGALEDVYSQFWNTPNASVDQFIEKIVGVLKQEL</sequence>
<dbReference type="InterPro" id="IPR050490">
    <property type="entry name" value="Bact_solute-bd_prot1"/>
</dbReference>
<dbReference type="EMBL" id="LAJY01000770">
    <property type="protein sequence ID" value="KJV08095.1"/>
    <property type="molecule type" value="Genomic_DNA"/>
</dbReference>
<evidence type="ECO:0000256" key="4">
    <source>
        <dbReference type="ARBA" id="ARBA00022729"/>
    </source>
</evidence>
<dbReference type="InterPro" id="IPR006059">
    <property type="entry name" value="SBP"/>
</dbReference>
<dbReference type="GO" id="GO:0042597">
    <property type="term" value="C:periplasmic space"/>
    <property type="evidence" value="ECO:0007669"/>
    <property type="project" value="UniProtKB-SubCell"/>
</dbReference>
<evidence type="ECO:0000256" key="5">
    <source>
        <dbReference type="ARBA" id="ARBA00049629"/>
    </source>
</evidence>
<dbReference type="AlphaFoldDB" id="A0A0F3IMZ1"/>
<dbReference type="Pfam" id="PF01547">
    <property type="entry name" value="SBP_bac_1"/>
    <property type="match status" value="1"/>
</dbReference>
<comment type="subcellular location">
    <subcellularLocation>
        <location evidence="1">Periplasm</location>
    </subcellularLocation>
</comment>
<evidence type="ECO:0000313" key="7">
    <source>
        <dbReference type="EMBL" id="KJV08095.1"/>
    </source>
</evidence>
<dbReference type="RefSeq" id="WP_045777378.1">
    <property type="nucleotide sequence ID" value="NZ_LAJY01000770.1"/>
</dbReference>
<accession>A0A0F3IMZ1</accession>
<evidence type="ECO:0000256" key="6">
    <source>
        <dbReference type="ARBA" id="ARBA00049753"/>
    </source>
</evidence>
<gene>
    <name evidence="7" type="ORF">VZ95_19670</name>
</gene>
<dbReference type="PANTHER" id="PTHR43649">
    <property type="entry name" value="ARABINOSE-BINDING PROTEIN-RELATED"/>
    <property type="match status" value="1"/>
</dbReference>
<keyword evidence="8" id="KW-1185">Reference proteome</keyword>
<keyword evidence="4" id="KW-0732">Signal</keyword>